<dbReference type="OrthoDB" id="8781600at2"/>
<organism evidence="1 2">
    <name type="scientific">Paracidovorax valerianellae</name>
    <dbReference type="NCBI Taxonomy" id="187868"/>
    <lineage>
        <taxon>Bacteria</taxon>
        <taxon>Pseudomonadati</taxon>
        <taxon>Pseudomonadota</taxon>
        <taxon>Betaproteobacteria</taxon>
        <taxon>Burkholderiales</taxon>
        <taxon>Comamonadaceae</taxon>
        <taxon>Paracidovorax</taxon>
    </lineage>
</organism>
<reference evidence="1 2" key="1">
    <citation type="submission" date="2016-10" db="EMBL/GenBank/DDBJ databases">
        <authorList>
            <person name="de Groot N.N."/>
        </authorList>
    </citation>
    <scope>NUCLEOTIDE SEQUENCE [LARGE SCALE GENOMIC DNA]</scope>
    <source>
        <strain evidence="1 2">DSM 16619</strain>
    </source>
</reference>
<dbReference type="Proteomes" id="UP000198781">
    <property type="component" value="Unassembled WGS sequence"/>
</dbReference>
<evidence type="ECO:0000313" key="1">
    <source>
        <dbReference type="EMBL" id="SDD55697.1"/>
    </source>
</evidence>
<dbReference type="AlphaFoldDB" id="A0A1G6VRT6"/>
<accession>A0A1G6VRT6</accession>
<name>A0A1G6VRT6_9BURK</name>
<gene>
    <name evidence="1" type="ORF">SAMN05192589_107107</name>
</gene>
<dbReference type="EMBL" id="FMZC01000007">
    <property type="protein sequence ID" value="SDD55697.1"/>
    <property type="molecule type" value="Genomic_DNA"/>
</dbReference>
<protein>
    <submittedName>
        <fullName evidence="1">Uncharacterized protein</fullName>
    </submittedName>
</protein>
<sequence>MPYINKPSGRFGYSPEIAMASRGVSPNWAEEWIWYEPSTMAHDDMFQRLEETTPLLVGGTLTQQWRLLPADAVHITAAATARAQARLDGWARTRNYDGVLSLATYANSAVPRFAAEAARGIELRDATWAKLYEILTAVQAGERPMPRTWAALEQELPPLIWPDAAAA</sequence>
<evidence type="ECO:0000313" key="2">
    <source>
        <dbReference type="Proteomes" id="UP000198781"/>
    </source>
</evidence>
<dbReference type="RefSeq" id="WP_092744148.1">
    <property type="nucleotide sequence ID" value="NZ_FMZC01000007.1"/>
</dbReference>
<proteinExistence type="predicted"/>
<dbReference type="STRING" id="187868.SAMN05192589_107107"/>
<keyword evidence="2" id="KW-1185">Reference proteome</keyword>